<dbReference type="AlphaFoldDB" id="A0A0D2B3C6"/>
<organism evidence="5 6">
    <name type="scientific">Exophiala spinifera</name>
    <dbReference type="NCBI Taxonomy" id="91928"/>
    <lineage>
        <taxon>Eukaryota</taxon>
        <taxon>Fungi</taxon>
        <taxon>Dikarya</taxon>
        <taxon>Ascomycota</taxon>
        <taxon>Pezizomycotina</taxon>
        <taxon>Eurotiomycetes</taxon>
        <taxon>Chaetothyriomycetidae</taxon>
        <taxon>Chaetothyriales</taxon>
        <taxon>Herpotrichiellaceae</taxon>
        <taxon>Exophiala</taxon>
    </lineage>
</organism>
<dbReference type="VEuPathDB" id="FungiDB:PV08_08317"/>
<gene>
    <name evidence="5" type="ORF">PV08_08317</name>
</gene>
<keyword evidence="6" id="KW-1185">Reference proteome</keyword>
<dbReference type="Pfam" id="PF05997">
    <property type="entry name" value="Nop52"/>
    <property type="match status" value="1"/>
</dbReference>
<dbReference type="HOGENOM" id="CLU_022876_0_0_1"/>
<dbReference type="PANTHER" id="PTHR13026:SF0">
    <property type="entry name" value="RIBOSOMAL RNA PROCESSING 1B"/>
    <property type="match status" value="1"/>
</dbReference>
<comment type="subcellular location">
    <subcellularLocation>
        <location evidence="1">Nucleus</location>
    </subcellularLocation>
</comment>
<dbReference type="Proteomes" id="UP000053328">
    <property type="component" value="Unassembled WGS sequence"/>
</dbReference>
<evidence type="ECO:0008006" key="7">
    <source>
        <dbReference type="Google" id="ProtNLM"/>
    </source>
</evidence>
<evidence type="ECO:0000313" key="5">
    <source>
        <dbReference type="EMBL" id="KIW13130.1"/>
    </source>
</evidence>
<keyword evidence="3" id="KW-0698">rRNA processing</keyword>
<dbReference type="OrthoDB" id="2019504at2759"/>
<name>A0A0D2B3C6_9EURO</name>
<keyword evidence="4" id="KW-0539">Nucleus</keyword>
<dbReference type="InterPro" id="IPR010301">
    <property type="entry name" value="RRP1"/>
</dbReference>
<protein>
    <recommendedName>
        <fullName evidence="7">Ribosomal RNA-processing protein 1</fullName>
    </recommendedName>
</protein>
<dbReference type="GO" id="GO:0030688">
    <property type="term" value="C:preribosome, small subunit precursor"/>
    <property type="evidence" value="ECO:0007669"/>
    <property type="project" value="InterPro"/>
</dbReference>
<dbReference type="RefSeq" id="XP_016233346.1">
    <property type="nucleotide sequence ID" value="XM_016382643.1"/>
</dbReference>
<accession>A0A0D2B3C6</accession>
<dbReference type="GO" id="GO:0005634">
    <property type="term" value="C:nucleus"/>
    <property type="evidence" value="ECO:0007669"/>
    <property type="project" value="UniProtKB-SubCell"/>
</dbReference>
<evidence type="ECO:0000256" key="4">
    <source>
        <dbReference type="ARBA" id="ARBA00023242"/>
    </source>
</evidence>
<evidence type="ECO:0000256" key="3">
    <source>
        <dbReference type="ARBA" id="ARBA00022552"/>
    </source>
</evidence>
<dbReference type="GeneID" id="27335400"/>
<dbReference type="GO" id="GO:0006364">
    <property type="term" value="P:rRNA processing"/>
    <property type="evidence" value="ECO:0007669"/>
    <property type="project" value="UniProtKB-KW"/>
</dbReference>
<comment type="similarity">
    <text evidence="2">Belongs to the RRP1 family.</text>
</comment>
<proteinExistence type="inferred from homology"/>
<dbReference type="EMBL" id="KN847497">
    <property type="protein sequence ID" value="KIW13130.1"/>
    <property type="molecule type" value="Genomic_DNA"/>
</dbReference>
<reference evidence="5 6" key="1">
    <citation type="submission" date="2015-01" db="EMBL/GenBank/DDBJ databases">
        <title>The Genome Sequence of Exophiala spinifera CBS89968.</title>
        <authorList>
            <consortium name="The Broad Institute Genomics Platform"/>
            <person name="Cuomo C."/>
            <person name="de Hoog S."/>
            <person name="Gorbushina A."/>
            <person name="Stielow B."/>
            <person name="Teixiera M."/>
            <person name="Abouelleil A."/>
            <person name="Chapman S.B."/>
            <person name="Priest M."/>
            <person name="Young S.K."/>
            <person name="Wortman J."/>
            <person name="Nusbaum C."/>
            <person name="Birren B."/>
        </authorList>
    </citation>
    <scope>NUCLEOTIDE SEQUENCE [LARGE SCALE GENOMIC DNA]</scope>
    <source>
        <strain evidence="5 6">CBS 89968</strain>
    </source>
</reference>
<evidence type="ECO:0000313" key="6">
    <source>
        <dbReference type="Proteomes" id="UP000053328"/>
    </source>
</evidence>
<sequence>MPVESETEPIPSVKDLASSESSIRRACLQTITTHLDERSPTNPLTPTQCLQLWKGLYVALYMHDSKNAVSVQNLAAELARTVRTVASKHLELQSESANSDSWLASWTLAFWETICREWASIDQWRMNKILMLVRFVVRETFNLSLTTTVDDEEAGRSKSIITSQTHILQAWPLSPRERKVPDGLRLHVLDIWVDELSGQVNAVQKSIDESGETEDAGVKTALVNAAKSFMAPVESLSKEAISKGVKLRAKDAMKRSQELFSS</sequence>
<dbReference type="STRING" id="91928.A0A0D2B3C6"/>
<dbReference type="PANTHER" id="PTHR13026">
    <property type="entry name" value="NNP-1 PROTEIN NOVEL NUCLEAR PROTEIN 1 NOP52"/>
    <property type="match status" value="1"/>
</dbReference>
<evidence type="ECO:0000256" key="2">
    <source>
        <dbReference type="ARBA" id="ARBA00006374"/>
    </source>
</evidence>
<evidence type="ECO:0000256" key="1">
    <source>
        <dbReference type="ARBA" id="ARBA00004123"/>
    </source>
</evidence>